<keyword evidence="1" id="KW-0732">Signal</keyword>
<evidence type="ECO:0000256" key="1">
    <source>
        <dbReference type="SAM" id="SignalP"/>
    </source>
</evidence>
<accession>A0ABT6DH33</accession>
<sequence>MRGKSYLAAALISMVVIPKSKAATSSLKVPQAQGVTALQKPVAEMSSSKPAQVYGQIRLEGMQYMTALPEAPSLTYSQLLSARLSILKETTWLDFAADASGGTFFSKGQSHTMVHEAYMATRGEKFKASLGRKKMDWSEVDHRWNLGLWQPVYALDALRPEEEGLTGLFLDYNTQGWEILAFGTAISIPNMGPDIREDNGGLASDSRWYRPPSRNYDFNNNINTISYKLNVPDQLELVKNGGGAMMGRLGNKERGPWMVVAGGYMPVNELILKRAAYKSVSSDKVDVDVTPEVTYHAIGSVDLGYSFGSMTTSISYLQDDPKEKRPEGDMSLQKLKPIQAYSAAFDFSLANILTRPITAQVEYLKIVGGGIQDITADGSPDSFTMFDSRLKFTDAVQIKLEGQLATFFRRPFVTRFKYLYDYDQKGSLLNTEFLYYPNQKWAVVMGGDVLGVQDENYKKSGFLNEFRANDRFYGGMTYVF</sequence>
<name>A0ABT6DH33_9BACT</name>
<organism evidence="2 3">
    <name type="scientific">Bdellovibrio svalbardensis</name>
    <dbReference type="NCBI Taxonomy" id="2972972"/>
    <lineage>
        <taxon>Bacteria</taxon>
        <taxon>Pseudomonadati</taxon>
        <taxon>Bdellovibrionota</taxon>
        <taxon>Bdellovibrionia</taxon>
        <taxon>Bdellovibrionales</taxon>
        <taxon>Pseudobdellovibrionaceae</taxon>
        <taxon>Bdellovibrio</taxon>
    </lineage>
</organism>
<comment type="caution">
    <text evidence="2">The sequence shown here is derived from an EMBL/GenBank/DDBJ whole genome shotgun (WGS) entry which is preliminary data.</text>
</comment>
<gene>
    <name evidence="2" type="ORF">NWE73_07230</name>
</gene>
<protein>
    <submittedName>
        <fullName evidence="2">Transposase</fullName>
    </submittedName>
</protein>
<evidence type="ECO:0000313" key="3">
    <source>
        <dbReference type="Proteomes" id="UP001152321"/>
    </source>
</evidence>
<dbReference type="EMBL" id="JANRMI010000002">
    <property type="protein sequence ID" value="MDG0816150.1"/>
    <property type="molecule type" value="Genomic_DNA"/>
</dbReference>
<dbReference type="RefSeq" id="WP_277577628.1">
    <property type="nucleotide sequence ID" value="NZ_JANRMI010000002.1"/>
</dbReference>
<proteinExistence type="predicted"/>
<dbReference type="Proteomes" id="UP001152321">
    <property type="component" value="Unassembled WGS sequence"/>
</dbReference>
<feature type="chain" id="PRO_5047412848" evidence="1">
    <location>
        <begin position="23"/>
        <end position="480"/>
    </location>
</feature>
<keyword evidence="3" id="KW-1185">Reference proteome</keyword>
<reference evidence="2" key="1">
    <citation type="submission" date="2022-08" db="EMBL/GenBank/DDBJ databases">
        <title>Novel Bdellovibrio Species Isolated from Svalbard: Designation Bdellovibrio svalbardensis.</title>
        <authorList>
            <person name="Mitchell R.J."/>
            <person name="Choi S.Y."/>
        </authorList>
    </citation>
    <scope>NUCLEOTIDE SEQUENCE</scope>
    <source>
        <strain evidence="2">PAP01</strain>
    </source>
</reference>
<feature type="signal peptide" evidence="1">
    <location>
        <begin position="1"/>
        <end position="22"/>
    </location>
</feature>
<evidence type="ECO:0000313" key="2">
    <source>
        <dbReference type="EMBL" id="MDG0816150.1"/>
    </source>
</evidence>